<dbReference type="SMART" id="SM00478">
    <property type="entry name" value="ENDO3c"/>
    <property type="match status" value="1"/>
</dbReference>
<dbReference type="InterPro" id="IPR018060">
    <property type="entry name" value="HTH_AraC"/>
</dbReference>
<dbReference type="SMART" id="SM01009">
    <property type="entry name" value="AlkA_N"/>
    <property type="match status" value="1"/>
</dbReference>
<dbReference type="GO" id="GO:0006307">
    <property type="term" value="P:DNA alkylation repair"/>
    <property type="evidence" value="ECO:0007669"/>
    <property type="project" value="TreeGrafter"/>
</dbReference>
<dbReference type="InterPro" id="IPR023170">
    <property type="entry name" value="HhH_base_excis_C"/>
</dbReference>
<evidence type="ECO:0000256" key="11">
    <source>
        <dbReference type="ARBA" id="ARBA00023159"/>
    </source>
</evidence>
<keyword evidence="6" id="KW-0479">Metal-binding</keyword>
<dbReference type="PROSITE" id="PS01124">
    <property type="entry name" value="HTH_ARAC_FAMILY_2"/>
    <property type="match status" value="1"/>
</dbReference>
<dbReference type="SUPFAM" id="SSF57884">
    <property type="entry name" value="Ada DNA repair protein, N-terminal domain (N-Ada 10)"/>
    <property type="match status" value="1"/>
</dbReference>
<dbReference type="GO" id="GO:0006285">
    <property type="term" value="P:base-excision repair, AP site formation"/>
    <property type="evidence" value="ECO:0007669"/>
    <property type="project" value="TreeGrafter"/>
</dbReference>
<accession>A0A7W8QMC2</accession>
<dbReference type="Gene3D" id="1.10.10.60">
    <property type="entry name" value="Homeodomain-like"/>
    <property type="match status" value="1"/>
</dbReference>
<dbReference type="SUPFAM" id="SSF48150">
    <property type="entry name" value="DNA-glycosylase"/>
    <property type="match status" value="1"/>
</dbReference>
<keyword evidence="16" id="KW-1185">Reference proteome</keyword>
<evidence type="ECO:0000256" key="5">
    <source>
        <dbReference type="ARBA" id="ARBA00022679"/>
    </source>
</evidence>
<dbReference type="GO" id="GO:0043565">
    <property type="term" value="F:sequence-specific DNA binding"/>
    <property type="evidence" value="ECO:0007669"/>
    <property type="project" value="InterPro"/>
</dbReference>
<name>A0A7W8QMC2_9ACTN</name>
<evidence type="ECO:0000256" key="10">
    <source>
        <dbReference type="ARBA" id="ARBA00023125"/>
    </source>
</evidence>
<evidence type="ECO:0000256" key="4">
    <source>
        <dbReference type="ARBA" id="ARBA00022603"/>
    </source>
</evidence>
<comment type="caution">
    <text evidence="15">The sequence shown here is derived from an EMBL/GenBank/DDBJ whole genome shotgun (WGS) entry which is preliminary data.</text>
</comment>
<keyword evidence="12" id="KW-0804">Transcription</keyword>
<dbReference type="PANTHER" id="PTHR43003:SF13">
    <property type="entry name" value="DNA-3-METHYLADENINE GLYCOSYLASE 2"/>
    <property type="match status" value="1"/>
</dbReference>
<evidence type="ECO:0000256" key="6">
    <source>
        <dbReference type="ARBA" id="ARBA00022723"/>
    </source>
</evidence>
<dbReference type="EMBL" id="JACHDB010000001">
    <property type="protein sequence ID" value="MBB5432965.1"/>
    <property type="molecule type" value="Genomic_DNA"/>
</dbReference>
<dbReference type="GO" id="GO:0043916">
    <property type="term" value="F:DNA-7-methylguanine glycosylase activity"/>
    <property type="evidence" value="ECO:0007669"/>
    <property type="project" value="TreeGrafter"/>
</dbReference>
<evidence type="ECO:0000256" key="13">
    <source>
        <dbReference type="ARBA" id="ARBA00023204"/>
    </source>
</evidence>
<dbReference type="Gene3D" id="3.40.10.10">
    <property type="entry name" value="DNA Methylphosphotriester Repair Domain"/>
    <property type="match status" value="1"/>
</dbReference>
<protein>
    <recommendedName>
        <fullName evidence="3">DNA-3-methyladenine glycosylase II</fullName>
        <ecNumber evidence="3">3.2.2.21</ecNumber>
    </recommendedName>
</protein>
<dbReference type="InterPro" id="IPR003265">
    <property type="entry name" value="HhH-GPD_domain"/>
</dbReference>
<dbReference type="InterPro" id="IPR009057">
    <property type="entry name" value="Homeodomain-like_sf"/>
</dbReference>
<evidence type="ECO:0000256" key="2">
    <source>
        <dbReference type="ARBA" id="ARBA00001947"/>
    </source>
</evidence>
<organism evidence="15 16">
    <name type="scientific">Nocardiopsis composta</name>
    <dbReference type="NCBI Taxonomy" id="157465"/>
    <lineage>
        <taxon>Bacteria</taxon>
        <taxon>Bacillati</taxon>
        <taxon>Actinomycetota</taxon>
        <taxon>Actinomycetes</taxon>
        <taxon>Streptosporangiales</taxon>
        <taxon>Nocardiopsidaceae</taxon>
        <taxon>Nocardiopsis</taxon>
    </lineage>
</organism>
<dbReference type="SMART" id="SM00342">
    <property type="entry name" value="HTH_ARAC"/>
    <property type="match status" value="1"/>
</dbReference>
<dbReference type="FunFam" id="3.40.10.10:FF:000001">
    <property type="entry name" value="DNA-3-methyladenine glycosylase 2"/>
    <property type="match status" value="1"/>
</dbReference>
<reference evidence="15 16" key="1">
    <citation type="submission" date="2020-08" db="EMBL/GenBank/DDBJ databases">
        <title>Sequencing the genomes of 1000 actinobacteria strains.</title>
        <authorList>
            <person name="Klenk H.-P."/>
        </authorList>
    </citation>
    <scope>NUCLEOTIDE SEQUENCE [LARGE SCALE GENOMIC DNA]</scope>
    <source>
        <strain evidence="15 16">DSM 44551</strain>
    </source>
</reference>
<dbReference type="Gene3D" id="1.10.340.30">
    <property type="entry name" value="Hypothetical protein, domain 2"/>
    <property type="match status" value="1"/>
</dbReference>
<keyword evidence="8" id="KW-0862">Zinc</keyword>
<keyword evidence="9" id="KW-0805">Transcription regulation</keyword>
<dbReference type="PANTHER" id="PTHR43003">
    <property type="entry name" value="DNA-3-METHYLADENINE GLYCOSYLASE"/>
    <property type="match status" value="1"/>
</dbReference>
<evidence type="ECO:0000256" key="9">
    <source>
        <dbReference type="ARBA" id="ARBA00023015"/>
    </source>
</evidence>
<keyword evidence="10" id="KW-0238">DNA-binding</keyword>
<evidence type="ECO:0000259" key="14">
    <source>
        <dbReference type="PROSITE" id="PS01124"/>
    </source>
</evidence>
<keyword evidence="15" id="KW-0326">Glycosidase</keyword>
<dbReference type="RefSeq" id="WP_184392453.1">
    <property type="nucleotide sequence ID" value="NZ_BAAAJD010000187.1"/>
</dbReference>
<evidence type="ECO:0000256" key="3">
    <source>
        <dbReference type="ARBA" id="ARBA00012000"/>
    </source>
</evidence>
<keyword evidence="4" id="KW-0489">Methyltransferase</keyword>
<evidence type="ECO:0000256" key="12">
    <source>
        <dbReference type="ARBA" id="ARBA00023163"/>
    </source>
</evidence>
<keyword evidence="5" id="KW-0808">Transferase</keyword>
<dbReference type="InterPro" id="IPR035451">
    <property type="entry name" value="Ada-like_dom_sf"/>
</dbReference>
<dbReference type="Pfam" id="PF06029">
    <property type="entry name" value="AlkA_N"/>
    <property type="match status" value="1"/>
</dbReference>
<keyword evidence="7" id="KW-0227">DNA damage</keyword>
<dbReference type="GO" id="GO:0032131">
    <property type="term" value="F:alkylated DNA binding"/>
    <property type="evidence" value="ECO:0007669"/>
    <property type="project" value="TreeGrafter"/>
</dbReference>
<dbReference type="InterPro" id="IPR018062">
    <property type="entry name" value="HTH_AraC-typ_CS"/>
</dbReference>
<dbReference type="GO" id="GO:0032259">
    <property type="term" value="P:methylation"/>
    <property type="evidence" value="ECO:0007669"/>
    <property type="project" value="UniProtKB-KW"/>
</dbReference>
<evidence type="ECO:0000256" key="1">
    <source>
        <dbReference type="ARBA" id="ARBA00000086"/>
    </source>
</evidence>
<dbReference type="SUPFAM" id="SSF46689">
    <property type="entry name" value="Homeodomain-like"/>
    <property type="match status" value="1"/>
</dbReference>
<comment type="cofactor">
    <cofactor evidence="2">
        <name>Zn(2+)</name>
        <dbReference type="ChEBI" id="CHEBI:29105"/>
    </cofactor>
</comment>
<dbReference type="Pfam" id="PF02805">
    <property type="entry name" value="Ada_Zn_binding"/>
    <property type="match status" value="1"/>
</dbReference>
<sequence>MSDDQRYRAVAGKDSRFDGVFYTCVTSTGIYCRPSCPAAVPKRGNVLFLPSAAAAQAHGFRACKRCRPDASPGSPEWNARADAVGRAMRLIADGAVDRDGVAGLAGALDYSERQLNRMLTAELGAGPLALARARRAQTARILIETTGLPMSDIAFASGFASIRQFNDTVREVFDRSPSQMRERAARGADPAGAGGIALRLPFREPLDAAPLFAFLAARAVPGVEEVSGGVYRRALALPHGAGVADIDMAPRTGRGAHLRCRLHLDDLRDLGAAVQRCRRLLDLDCDPGAIAAVLAADPLLAPSVAARPGLRSPGAADPAEYAARAVIGQQVSVAAARTVAGRLAERYGKPLSPALAALPGGVDRLFPSPGALAGAGPDGLPMPAPRARALAALCAELDSGGIDLGPGADREESAARMLRLPGIGPWTTGYIRMRALGDPDVLLHQDLVARRSLERLDPDAAAAPAERGRAWGPYRSYATHHLWALADPAAQAPVPAAGGGRG</sequence>
<dbReference type="GO" id="GO:0008725">
    <property type="term" value="F:DNA-3-methyladenine glycosylase activity"/>
    <property type="evidence" value="ECO:0007669"/>
    <property type="project" value="TreeGrafter"/>
</dbReference>
<evidence type="ECO:0000256" key="8">
    <source>
        <dbReference type="ARBA" id="ARBA00022833"/>
    </source>
</evidence>
<keyword evidence="15" id="KW-0378">Hydrolase</keyword>
<dbReference type="Proteomes" id="UP000572635">
    <property type="component" value="Unassembled WGS sequence"/>
</dbReference>
<dbReference type="InterPro" id="IPR004026">
    <property type="entry name" value="Ada_DNA_repair_Zn-bd"/>
</dbReference>
<dbReference type="AlphaFoldDB" id="A0A7W8QMC2"/>
<dbReference type="GO" id="GO:0003700">
    <property type="term" value="F:DNA-binding transcription factor activity"/>
    <property type="evidence" value="ECO:0007669"/>
    <property type="project" value="InterPro"/>
</dbReference>
<keyword evidence="13" id="KW-0234">DNA repair</keyword>
<dbReference type="GO" id="GO:0008168">
    <property type="term" value="F:methyltransferase activity"/>
    <property type="evidence" value="ECO:0007669"/>
    <property type="project" value="UniProtKB-KW"/>
</dbReference>
<dbReference type="GO" id="GO:0005737">
    <property type="term" value="C:cytoplasm"/>
    <property type="evidence" value="ECO:0007669"/>
    <property type="project" value="TreeGrafter"/>
</dbReference>
<dbReference type="Gene3D" id="3.30.310.20">
    <property type="entry name" value="DNA-3-methyladenine glycosylase AlkA, N-terminal domain"/>
    <property type="match status" value="1"/>
</dbReference>
<proteinExistence type="predicted"/>
<dbReference type="PROSITE" id="PS00041">
    <property type="entry name" value="HTH_ARAC_FAMILY_1"/>
    <property type="match status" value="1"/>
</dbReference>
<dbReference type="Gene3D" id="1.10.1670.10">
    <property type="entry name" value="Helix-hairpin-Helix base-excision DNA repair enzymes (C-terminal)"/>
    <property type="match status" value="1"/>
</dbReference>
<keyword evidence="11" id="KW-0010">Activator</keyword>
<dbReference type="InterPro" id="IPR010316">
    <property type="entry name" value="AlkA_N"/>
</dbReference>
<dbReference type="InterPro" id="IPR037046">
    <property type="entry name" value="AlkA_N_sf"/>
</dbReference>
<feature type="domain" description="HTH araC/xylS-type" evidence="14">
    <location>
        <begin position="85"/>
        <end position="183"/>
    </location>
</feature>
<gene>
    <name evidence="15" type="ORF">HDA36_003049</name>
</gene>
<dbReference type="GO" id="GO:0032993">
    <property type="term" value="C:protein-DNA complex"/>
    <property type="evidence" value="ECO:0007669"/>
    <property type="project" value="TreeGrafter"/>
</dbReference>
<dbReference type="InterPro" id="IPR011257">
    <property type="entry name" value="DNA_glycosylase"/>
</dbReference>
<dbReference type="GO" id="GO:0008270">
    <property type="term" value="F:zinc ion binding"/>
    <property type="evidence" value="ECO:0007669"/>
    <property type="project" value="InterPro"/>
</dbReference>
<comment type="catalytic activity">
    <reaction evidence="1">
        <text>Hydrolysis of alkylated DNA, releasing 3-methyladenine, 3-methylguanine, 7-methylguanine and 7-methyladenine.</text>
        <dbReference type="EC" id="3.2.2.21"/>
    </reaction>
</comment>
<dbReference type="EC" id="3.2.2.21" evidence="3"/>
<dbReference type="InterPro" id="IPR051912">
    <property type="entry name" value="Alkylbase_DNA_Glycosylase/TA"/>
</dbReference>
<dbReference type="SUPFAM" id="SSF55945">
    <property type="entry name" value="TATA-box binding protein-like"/>
    <property type="match status" value="1"/>
</dbReference>
<evidence type="ECO:0000313" key="15">
    <source>
        <dbReference type="EMBL" id="MBB5432965.1"/>
    </source>
</evidence>
<dbReference type="Pfam" id="PF12833">
    <property type="entry name" value="HTH_18"/>
    <property type="match status" value="1"/>
</dbReference>
<evidence type="ECO:0000313" key="16">
    <source>
        <dbReference type="Proteomes" id="UP000572635"/>
    </source>
</evidence>
<evidence type="ECO:0000256" key="7">
    <source>
        <dbReference type="ARBA" id="ARBA00022763"/>
    </source>
</evidence>